<feature type="chain" id="PRO_5047106717" evidence="1">
    <location>
        <begin position="17"/>
        <end position="101"/>
    </location>
</feature>
<dbReference type="EMBL" id="JBHSDY010000005">
    <property type="protein sequence ID" value="MFC4298292.1"/>
    <property type="molecule type" value="Genomic_DNA"/>
</dbReference>
<evidence type="ECO:0000313" key="3">
    <source>
        <dbReference type="Proteomes" id="UP001595756"/>
    </source>
</evidence>
<dbReference type="Proteomes" id="UP001595756">
    <property type="component" value="Unassembled WGS sequence"/>
</dbReference>
<accession>A0ABV8RYS3</accession>
<evidence type="ECO:0000256" key="1">
    <source>
        <dbReference type="SAM" id="SignalP"/>
    </source>
</evidence>
<keyword evidence="3" id="KW-1185">Reference proteome</keyword>
<proteinExistence type="predicted"/>
<name>A0ABV8RYS3_9BURK</name>
<feature type="signal peptide" evidence="1">
    <location>
        <begin position="1"/>
        <end position="16"/>
    </location>
</feature>
<dbReference type="InterPro" id="IPR006616">
    <property type="entry name" value="DM9_repeat"/>
</dbReference>
<protein>
    <submittedName>
        <fullName evidence="2">Uncharacterized protein</fullName>
    </submittedName>
</protein>
<reference evidence="3" key="1">
    <citation type="journal article" date="2019" name="Int. J. Syst. Evol. Microbiol.">
        <title>The Global Catalogue of Microorganisms (GCM) 10K type strain sequencing project: providing services to taxonomists for standard genome sequencing and annotation.</title>
        <authorList>
            <consortium name="The Broad Institute Genomics Platform"/>
            <consortium name="The Broad Institute Genome Sequencing Center for Infectious Disease"/>
            <person name="Wu L."/>
            <person name="Ma J."/>
        </authorList>
    </citation>
    <scope>NUCLEOTIDE SEQUENCE [LARGE SCALE GENOMIC DNA]</scope>
    <source>
        <strain evidence="3">CGMCC 1.19029</strain>
    </source>
</reference>
<dbReference type="SMART" id="SM00696">
    <property type="entry name" value="DM9"/>
    <property type="match status" value="1"/>
</dbReference>
<evidence type="ECO:0000313" key="2">
    <source>
        <dbReference type="EMBL" id="MFC4298292.1"/>
    </source>
</evidence>
<keyword evidence="1" id="KW-0732">Signal</keyword>
<comment type="caution">
    <text evidence="2">The sequence shown here is derived from an EMBL/GenBank/DDBJ whole genome shotgun (WGS) entry which is preliminary data.</text>
</comment>
<sequence>MAVLLMGMAFGQPAFAASGAPEWVAWTGKLPKNIVQGGTDFHGTDILYICRGYYVNGTHPGKLLRGDCRIGHGGKEIVLKSKFEVMVWKAAPPQPSGSCLH</sequence>
<gene>
    <name evidence="2" type="ORF">ACFO0J_09595</name>
</gene>
<dbReference type="RefSeq" id="WP_376812843.1">
    <property type="nucleotide sequence ID" value="NZ_JBHSDY010000005.1"/>
</dbReference>
<organism evidence="2 3">
    <name type="scientific">Castellaniella hirudinis</name>
    <dbReference type="NCBI Taxonomy" id="1144617"/>
    <lineage>
        <taxon>Bacteria</taxon>
        <taxon>Pseudomonadati</taxon>
        <taxon>Pseudomonadota</taxon>
        <taxon>Betaproteobacteria</taxon>
        <taxon>Burkholderiales</taxon>
        <taxon>Alcaligenaceae</taxon>
        <taxon>Castellaniella</taxon>
    </lineage>
</organism>